<gene>
    <name evidence="3" type="ORF">ACFSC0_19180</name>
</gene>
<dbReference type="SMART" id="SM00850">
    <property type="entry name" value="LytTR"/>
    <property type="match status" value="1"/>
</dbReference>
<keyword evidence="1" id="KW-0472">Membrane</keyword>
<dbReference type="Gene3D" id="2.40.50.1020">
    <property type="entry name" value="LytTr DNA-binding domain"/>
    <property type="match status" value="1"/>
</dbReference>
<feature type="transmembrane region" description="Helical" evidence="1">
    <location>
        <begin position="117"/>
        <end position="139"/>
    </location>
</feature>
<keyword evidence="1" id="KW-0812">Transmembrane</keyword>
<accession>A0ABW4N8B7</accession>
<dbReference type="Pfam" id="PF04397">
    <property type="entry name" value="LytTR"/>
    <property type="match status" value="1"/>
</dbReference>
<comment type="caution">
    <text evidence="3">The sequence shown here is derived from an EMBL/GenBank/DDBJ whole genome shotgun (WGS) entry which is preliminary data.</text>
</comment>
<feature type="transmembrane region" description="Helical" evidence="1">
    <location>
        <begin position="53"/>
        <end position="77"/>
    </location>
</feature>
<evidence type="ECO:0000313" key="4">
    <source>
        <dbReference type="Proteomes" id="UP001597237"/>
    </source>
</evidence>
<feature type="transmembrane region" description="Helical" evidence="1">
    <location>
        <begin position="21"/>
        <end position="41"/>
    </location>
</feature>
<protein>
    <submittedName>
        <fullName evidence="3">LytTR family DNA-binding domain-containing protein</fullName>
    </submittedName>
</protein>
<sequence>MTGLVANGPFANRPGGGHRQLALHGLGAVALALALASSGAFDSDTLPLARRMLMFGVIAALLVPQASLLFDVARWLLPRRRGPIVPGAVAAAATLVLMTAEIHALKATPVVPYAPDPLIEFALFLSPFILPVSGLIAGLKWAGSAKRAAPVRLNSQARPTRVMSPEASGAIAGWPPEPPLTIQVRDHYLEVRTRRGARLLRGRMSDALQHVSEQPGLQPHRSWWVALDEIRGVDRRGRDLVLSLTDGRLIPVARSRAQDVMRILQQRAITRS</sequence>
<keyword evidence="4" id="KW-1185">Reference proteome</keyword>
<dbReference type="PROSITE" id="PS50930">
    <property type="entry name" value="HTH_LYTTR"/>
    <property type="match status" value="1"/>
</dbReference>
<dbReference type="Proteomes" id="UP001597237">
    <property type="component" value="Unassembled WGS sequence"/>
</dbReference>
<feature type="domain" description="HTH LytTR-type" evidence="2">
    <location>
        <begin position="180"/>
        <end position="266"/>
    </location>
</feature>
<organism evidence="3 4">
    <name type="scientific">Phenylobacterium terrae</name>
    <dbReference type="NCBI Taxonomy" id="2665495"/>
    <lineage>
        <taxon>Bacteria</taxon>
        <taxon>Pseudomonadati</taxon>
        <taxon>Pseudomonadota</taxon>
        <taxon>Alphaproteobacteria</taxon>
        <taxon>Caulobacterales</taxon>
        <taxon>Caulobacteraceae</taxon>
        <taxon>Phenylobacterium</taxon>
    </lineage>
</organism>
<name>A0ABW4N8B7_9CAUL</name>
<keyword evidence="3" id="KW-0238">DNA-binding</keyword>
<reference evidence="4" key="1">
    <citation type="journal article" date="2019" name="Int. J. Syst. Evol. Microbiol.">
        <title>The Global Catalogue of Microorganisms (GCM) 10K type strain sequencing project: providing services to taxonomists for standard genome sequencing and annotation.</title>
        <authorList>
            <consortium name="The Broad Institute Genomics Platform"/>
            <consortium name="The Broad Institute Genome Sequencing Center for Infectious Disease"/>
            <person name="Wu L."/>
            <person name="Ma J."/>
        </authorList>
    </citation>
    <scope>NUCLEOTIDE SEQUENCE [LARGE SCALE GENOMIC DNA]</scope>
    <source>
        <strain evidence="4">DFY28</strain>
    </source>
</reference>
<dbReference type="EMBL" id="JBHUEY010000006">
    <property type="protein sequence ID" value="MFD1785530.1"/>
    <property type="molecule type" value="Genomic_DNA"/>
</dbReference>
<feature type="transmembrane region" description="Helical" evidence="1">
    <location>
        <begin position="84"/>
        <end position="105"/>
    </location>
</feature>
<dbReference type="InterPro" id="IPR007492">
    <property type="entry name" value="LytTR_DNA-bd_dom"/>
</dbReference>
<dbReference type="GO" id="GO:0003677">
    <property type="term" value="F:DNA binding"/>
    <property type="evidence" value="ECO:0007669"/>
    <property type="project" value="UniProtKB-KW"/>
</dbReference>
<dbReference type="RefSeq" id="WP_377281590.1">
    <property type="nucleotide sequence ID" value="NZ_JBHRSI010000004.1"/>
</dbReference>
<keyword evidence="1" id="KW-1133">Transmembrane helix</keyword>
<evidence type="ECO:0000259" key="2">
    <source>
        <dbReference type="PROSITE" id="PS50930"/>
    </source>
</evidence>
<evidence type="ECO:0000256" key="1">
    <source>
        <dbReference type="SAM" id="Phobius"/>
    </source>
</evidence>
<proteinExistence type="predicted"/>
<evidence type="ECO:0000313" key="3">
    <source>
        <dbReference type="EMBL" id="MFD1785530.1"/>
    </source>
</evidence>